<dbReference type="GO" id="GO:0046872">
    <property type="term" value="F:metal ion binding"/>
    <property type="evidence" value="ECO:0007669"/>
    <property type="project" value="UniProtKB-KW"/>
</dbReference>
<keyword evidence="8" id="KW-0460">Magnesium</keyword>
<dbReference type="Proteomes" id="UP000631421">
    <property type="component" value="Unassembled WGS sequence"/>
</dbReference>
<dbReference type="CDD" id="cd05403">
    <property type="entry name" value="NT_KNTase_like"/>
    <property type="match status" value="1"/>
</dbReference>
<evidence type="ECO:0000256" key="3">
    <source>
        <dbReference type="ARBA" id="ARBA00022679"/>
    </source>
</evidence>
<evidence type="ECO:0000256" key="2">
    <source>
        <dbReference type="ARBA" id="ARBA00022649"/>
    </source>
</evidence>
<keyword evidence="4" id="KW-0548">Nucleotidyltransferase</keyword>
<comment type="similarity">
    <text evidence="9">Belongs to the MntA antitoxin family.</text>
</comment>
<evidence type="ECO:0000259" key="10">
    <source>
        <dbReference type="Pfam" id="PF01909"/>
    </source>
</evidence>
<dbReference type="GO" id="GO:0005524">
    <property type="term" value="F:ATP binding"/>
    <property type="evidence" value="ECO:0007669"/>
    <property type="project" value="UniProtKB-KW"/>
</dbReference>
<reference evidence="11" key="2">
    <citation type="submission" date="2020-08" db="EMBL/GenBank/DDBJ databases">
        <authorList>
            <person name="Chen M."/>
            <person name="Teng W."/>
            <person name="Zhao L."/>
            <person name="Hu C."/>
            <person name="Zhou Y."/>
            <person name="Han B."/>
            <person name="Song L."/>
            <person name="Shu W."/>
        </authorList>
    </citation>
    <scope>NUCLEOTIDE SEQUENCE</scope>
    <source>
        <strain evidence="11">FACHB-1277</strain>
    </source>
</reference>
<dbReference type="SUPFAM" id="SSF81301">
    <property type="entry name" value="Nucleotidyltransferase"/>
    <property type="match status" value="1"/>
</dbReference>
<dbReference type="Pfam" id="PF01909">
    <property type="entry name" value="NTP_transf_2"/>
    <property type="match status" value="1"/>
</dbReference>
<sequence>MHTLRQQREAICVFHVASLFLFGSVARDQAKASSDVDLLVEFSQPVGLFTLARLQIYLEKLLGCAIDLGTPDSLKPYIQDLVIERAKRVL</sequence>
<evidence type="ECO:0000256" key="4">
    <source>
        <dbReference type="ARBA" id="ARBA00022695"/>
    </source>
</evidence>
<dbReference type="InterPro" id="IPR043519">
    <property type="entry name" value="NT_sf"/>
</dbReference>
<comment type="caution">
    <text evidence="11">The sequence shown here is derived from an EMBL/GenBank/DDBJ whole genome shotgun (WGS) entry which is preliminary data.</text>
</comment>
<keyword evidence="2" id="KW-1277">Toxin-antitoxin system</keyword>
<gene>
    <name evidence="11" type="ORF">H6F44_04145</name>
</gene>
<keyword evidence="7" id="KW-0067">ATP-binding</keyword>
<keyword evidence="6" id="KW-0547">Nucleotide-binding</keyword>
<dbReference type="InterPro" id="IPR002934">
    <property type="entry name" value="Polymerase_NTP_transf_dom"/>
</dbReference>
<dbReference type="GO" id="GO:0016779">
    <property type="term" value="F:nucleotidyltransferase activity"/>
    <property type="evidence" value="ECO:0007669"/>
    <property type="project" value="UniProtKB-KW"/>
</dbReference>
<dbReference type="EMBL" id="JACJPY010000007">
    <property type="protein sequence ID" value="MBD2149317.1"/>
    <property type="molecule type" value="Genomic_DNA"/>
</dbReference>
<dbReference type="AlphaFoldDB" id="A0A926Z576"/>
<keyword evidence="12" id="KW-1185">Reference proteome</keyword>
<protein>
    <submittedName>
        <fullName evidence="11">Nucleotidyltransferase family protein</fullName>
    </submittedName>
</protein>
<accession>A0A926Z576</accession>
<evidence type="ECO:0000256" key="7">
    <source>
        <dbReference type="ARBA" id="ARBA00022840"/>
    </source>
</evidence>
<proteinExistence type="inferred from homology"/>
<name>A0A926Z576_9CYAN</name>
<dbReference type="PANTHER" id="PTHR33571:SF14">
    <property type="entry name" value="PROTEIN ADENYLYLTRANSFERASE MJ0435-RELATED"/>
    <property type="match status" value="1"/>
</dbReference>
<evidence type="ECO:0000256" key="1">
    <source>
        <dbReference type="ARBA" id="ARBA00001946"/>
    </source>
</evidence>
<evidence type="ECO:0000313" key="12">
    <source>
        <dbReference type="Proteomes" id="UP000631421"/>
    </source>
</evidence>
<dbReference type="PANTHER" id="PTHR33571">
    <property type="entry name" value="SSL8005 PROTEIN"/>
    <property type="match status" value="1"/>
</dbReference>
<dbReference type="Gene3D" id="3.30.460.10">
    <property type="entry name" value="Beta Polymerase, domain 2"/>
    <property type="match status" value="1"/>
</dbReference>
<keyword evidence="3" id="KW-0808">Transferase</keyword>
<feature type="domain" description="Polymerase nucleotidyl transferase" evidence="10">
    <location>
        <begin position="4"/>
        <end position="87"/>
    </location>
</feature>
<evidence type="ECO:0000313" key="11">
    <source>
        <dbReference type="EMBL" id="MBD2149317.1"/>
    </source>
</evidence>
<evidence type="ECO:0000256" key="9">
    <source>
        <dbReference type="ARBA" id="ARBA00038276"/>
    </source>
</evidence>
<keyword evidence="5" id="KW-0479">Metal-binding</keyword>
<evidence type="ECO:0000256" key="6">
    <source>
        <dbReference type="ARBA" id="ARBA00022741"/>
    </source>
</evidence>
<comment type="cofactor">
    <cofactor evidence="1">
        <name>Mg(2+)</name>
        <dbReference type="ChEBI" id="CHEBI:18420"/>
    </cofactor>
</comment>
<dbReference type="InterPro" id="IPR052038">
    <property type="entry name" value="Type-VII_TA_antitoxin"/>
</dbReference>
<reference evidence="11" key="1">
    <citation type="journal article" date="2015" name="ISME J.">
        <title>Draft Genome Sequence of Streptomyces incarnatus NRRL8089, which Produces the Nucleoside Antibiotic Sinefungin.</title>
        <authorList>
            <person name="Oshima K."/>
            <person name="Hattori M."/>
            <person name="Shimizu H."/>
            <person name="Fukuda K."/>
            <person name="Nemoto M."/>
            <person name="Inagaki K."/>
            <person name="Tamura T."/>
        </authorList>
    </citation>
    <scope>NUCLEOTIDE SEQUENCE</scope>
    <source>
        <strain evidence="11">FACHB-1277</strain>
    </source>
</reference>
<organism evidence="11 12">
    <name type="scientific">Pseudanabaena cinerea FACHB-1277</name>
    <dbReference type="NCBI Taxonomy" id="2949581"/>
    <lineage>
        <taxon>Bacteria</taxon>
        <taxon>Bacillati</taxon>
        <taxon>Cyanobacteriota</taxon>
        <taxon>Cyanophyceae</taxon>
        <taxon>Pseudanabaenales</taxon>
        <taxon>Pseudanabaenaceae</taxon>
        <taxon>Pseudanabaena</taxon>
        <taxon>Pseudanabaena cinerea</taxon>
    </lineage>
</organism>
<evidence type="ECO:0000256" key="5">
    <source>
        <dbReference type="ARBA" id="ARBA00022723"/>
    </source>
</evidence>
<evidence type="ECO:0000256" key="8">
    <source>
        <dbReference type="ARBA" id="ARBA00022842"/>
    </source>
</evidence>